<dbReference type="InterPro" id="IPR042150">
    <property type="entry name" value="MmRce1-like"/>
</dbReference>
<sequence length="306" mass="33018">MIPAIIQWVERPAQRARRHPLLGYFVLAFGVTWAWHTVFLGVLELPFESPVMGIGAFAGPTLAAFVMAGLADGRPGVRGLLRAYVAWRASPWWYLVAIAGLPVLFLLVMLALQPAAIGSFRPPTTAFLISALGLYPHILLLGGPLAEEPGWRGFALPRLERRFGPLPGTLLLGALHAAWHLPLYLYVPGYNMAPPEPVGTAVSFAVFSVGIAGLTVIFTWMYNSTGGGLPLMILLHASVNTAGLLPTLFPDLAPEGSDVVRTVALVGVAVLLAVVTRGRLAWPRAERHRPGVPDRAQPRRTARSDR</sequence>
<evidence type="ECO:0000313" key="4">
    <source>
        <dbReference type="EMBL" id="MDA0563140.1"/>
    </source>
</evidence>
<keyword evidence="2" id="KW-1133">Transmembrane helix</keyword>
<feature type="transmembrane region" description="Helical" evidence="2">
    <location>
        <begin position="21"/>
        <end position="43"/>
    </location>
</feature>
<dbReference type="InterPro" id="IPR003675">
    <property type="entry name" value="Rce1/LyrA-like_dom"/>
</dbReference>
<proteinExistence type="predicted"/>
<evidence type="ECO:0000313" key="5">
    <source>
        <dbReference type="Proteomes" id="UP001140076"/>
    </source>
</evidence>
<evidence type="ECO:0000259" key="3">
    <source>
        <dbReference type="Pfam" id="PF02517"/>
    </source>
</evidence>
<feature type="transmembrane region" description="Helical" evidence="2">
    <location>
        <begin position="124"/>
        <end position="142"/>
    </location>
</feature>
<keyword evidence="4" id="KW-0482">Metalloprotease</keyword>
<comment type="caution">
    <text evidence="4">The sequence shown here is derived from an EMBL/GenBank/DDBJ whole genome shotgun (WGS) entry which is preliminary data.</text>
</comment>
<dbReference type="RefSeq" id="WP_270070425.1">
    <property type="nucleotide sequence ID" value="NZ_JAJAQC010000003.1"/>
</dbReference>
<dbReference type="GO" id="GO:0080120">
    <property type="term" value="P:CAAX-box protein maturation"/>
    <property type="evidence" value="ECO:0007669"/>
    <property type="project" value="UniProtKB-ARBA"/>
</dbReference>
<keyword evidence="2" id="KW-0472">Membrane</keyword>
<protein>
    <submittedName>
        <fullName evidence="4">CPBP family intramembrane metalloprotease</fullName>
    </submittedName>
</protein>
<feature type="transmembrane region" description="Helical" evidence="2">
    <location>
        <begin position="92"/>
        <end position="112"/>
    </location>
</feature>
<feature type="transmembrane region" description="Helical" evidence="2">
    <location>
        <begin position="261"/>
        <end position="280"/>
    </location>
</feature>
<dbReference type="GO" id="GO:0008237">
    <property type="term" value="F:metallopeptidase activity"/>
    <property type="evidence" value="ECO:0007669"/>
    <property type="project" value="UniProtKB-KW"/>
</dbReference>
<dbReference type="PANTHER" id="PTHR35797">
    <property type="entry name" value="PROTEASE-RELATED"/>
    <property type="match status" value="1"/>
</dbReference>
<feature type="transmembrane region" description="Helical" evidence="2">
    <location>
        <begin position="229"/>
        <end position="249"/>
    </location>
</feature>
<keyword evidence="5" id="KW-1185">Reference proteome</keyword>
<dbReference type="EMBL" id="JAJAQC010000003">
    <property type="protein sequence ID" value="MDA0563140.1"/>
    <property type="molecule type" value="Genomic_DNA"/>
</dbReference>
<feature type="domain" description="CAAX prenyl protease 2/Lysostaphin resistance protein A-like" evidence="3">
    <location>
        <begin position="138"/>
        <end position="241"/>
    </location>
</feature>
<feature type="transmembrane region" description="Helical" evidence="2">
    <location>
        <begin position="163"/>
        <end position="181"/>
    </location>
</feature>
<dbReference type="GO" id="GO:0004175">
    <property type="term" value="F:endopeptidase activity"/>
    <property type="evidence" value="ECO:0007669"/>
    <property type="project" value="UniProtKB-ARBA"/>
</dbReference>
<dbReference type="PANTHER" id="PTHR35797:SF1">
    <property type="entry name" value="PROTEASE"/>
    <property type="match status" value="1"/>
</dbReference>
<feature type="region of interest" description="Disordered" evidence="1">
    <location>
        <begin position="286"/>
        <end position="306"/>
    </location>
</feature>
<accession>A0A9X3NHJ4</accession>
<evidence type="ECO:0000256" key="2">
    <source>
        <dbReference type="SAM" id="Phobius"/>
    </source>
</evidence>
<organism evidence="4 5">
    <name type="scientific">Streptomonospora mangrovi</name>
    <dbReference type="NCBI Taxonomy" id="2883123"/>
    <lineage>
        <taxon>Bacteria</taxon>
        <taxon>Bacillati</taxon>
        <taxon>Actinomycetota</taxon>
        <taxon>Actinomycetes</taxon>
        <taxon>Streptosporangiales</taxon>
        <taxon>Nocardiopsidaceae</taxon>
        <taxon>Streptomonospora</taxon>
    </lineage>
</organism>
<dbReference type="AlphaFoldDB" id="A0A9X3NHJ4"/>
<keyword evidence="4" id="KW-0645">Protease</keyword>
<dbReference type="Proteomes" id="UP001140076">
    <property type="component" value="Unassembled WGS sequence"/>
</dbReference>
<evidence type="ECO:0000256" key="1">
    <source>
        <dbReference type="SAM" id="MobiDB-lite"/>
    </source>
</evidence>
<keyword evidence="4" id="KW-0378">Hydrolase</keyword>
<feature type="transmembrane region" description="Helical" evidence="2">
    <location>
        <begin position="49"/>
        <end position="71"/>
    </location>
</feature>
<name>A0A9X3NHJ4_9ACTN</name>
<dbReference type="Pfam" id="PF02517">
    <property type="entry name" value="Rce1-like"/>
    <property type="match status" value="1"/>
</dbReference>
<feature type="transmembrane region" description="Helical" evidence="2">
    <location>
        <begin position="201"/>
        <end position="222"/>
    </location>
</feature>
<keyword evidence="2" id="KW-0812">Transmembrane</keyword>
<reference evidence="4" key="1">
    <citation type="submission" date="2021-10" db="EMBL/GenBank/DDBJ databases">
        <title>Streptomonospora sp. nov., isolated from mangrove soil.</title>
        <authorList>
            <person name="Chen X."/>
            <person name="Ge X."/>
            <person name="Liu W."/>
        </authorList>
    </citation>
    <scope>NUCLEOTIDE SEQUENCE</scope>
    <source>
        <strain evidence="4">S1-112</strain>
    </source>
</reference>
<gene>
    <name evidence="4" type="ORF">LG943_02175</name>
</gene>